<keyword evidence="3" id="KW-1185">Reference proteome</keyword>
<gene>
    <name evidence="2" type="ORF">H6G14_31240</name>
</gene>
<evidence type="ECO:0000256" key="1">
    <source>
        <dbReference type="SAM" id="SignalP"/>
    </source>
</evidence>
<evidence type="ECO:0008006" key="4">
    <source>
        <dbReference type="Google" id="ProtNLM"/>
    </source>
</evidence>
<protein>
    <recommendedName>
        <fullName evidence="4">Lipoprotein</fullName>
    </recommendedName>
</protein>
<organism evidence="2 3">
    <name type="scientific">Nostoc parmelioides FACHB-3921</name>
    <dbReference type="NCBI Taxonomy" id="2692909"/>
    <lineage>
        <taxon>Bacteria</taxon>
        <taxon>Bacillati</taxon>
        <taxon>Cyanobacteriota</taxon>
        <taxon>Cyanophyceae</taxon>
        <taxon>Nostocales</taxon>
        <taxon>Nostocaceae</taxon>
        <taxon>Nostoc</taxon>
    </lineage>
</organism>
<dbReference type="PROSITE" id="PS51257">
    <property type="entry name" value="PROKAR_LIPOPROTEIN"/>
    <property type="match status" value="1"/>
</dbReference>
<reference evidence="2 3" key="1">
    <citation type="journal article" date="2020" name="ISME J.">
        <title>Comparative genomics reveals insights into cyanobacterial evolution and habitat adaptation.</title>
        <authorList>
            <person name="Chen M.Y."/>
            <person name="Teng W.K."/>
            <person name="Zhao L."/>
            <person name="Hu C.X."/>
            <person name="Zhou Y.K."/>
            <person name="Han B.P."/>
            <person name="Song L.R."/>
            <person name="Shu W.S."/>
        </authorList>
    </citation>
    <scope>NUCLEOTIDE SEQUENCE [LARGE SCALE GENOMIC DNA]</scope>
    <source>
        <strain evidence="2 3">FACHB-3921</strain>
    </source>
</reference>
<evidence type="ECO:0000313" key="3">
    <source>
        <dbReference type="Proteomes" id="UP000621307"/>
    </source>
</evidence>
<name>A0ABR8BPR5_9NOSO</name>
<dbReference type="Proteomes" id="UP000621307">
    <property type="component" value="Unassembled WGS sequence"/>
</dbReference>
<proteinExistence type="predicted"/>
<dbReference type="EMBL" id="JACJQL010000114">
    <property type="protein sequence ID" value="MBD2255669.1"/>
    <property type="molecule type" value="Genomic_DNA"/>
</dbReference>
<keyword evidence="1" id="KW-0732">Signal</keyword>
<comment type="caution">
    <text evidence="2">The sequence shown here is derived from an EMBL/GenBank/DDBJ whole genome shotgun (WGS) entry which is preliminary data.</text>
</comment>
<feature type="chain" id="PRO_5045518423" description="Lipoprotein" evidence="1">
    <location>
        <begin position="21"/>
        <end position="135"/>
    </location>
</feature>
<sequence length="135" mass="14957">MKTVFITLLAALLVGCSANARTEQKSSTSSKSETDLPKALALKDGKTESAQVDVYREEFEKFKKLCVENDDTLAGMVYAHTKKSKAAGFEWATNLDTLQSFAQSAESFERKPGRCIQVYQTYEESLKALPSDSEK</sequence>
<evidence type="ECO:0000313" key="2">
    <source>
        <dbReference type="EMBL" id="MBD2255669.1"/>
    </source>
</evidence>
<accession>A0ABR8BPR5</accession>
<dbReference type="RefSeq" id="WP_190572720.1">
    <property type="nucleotide sequence ID" value="NZ_JACJQL010000114.1"/>
</dbReference>
<feature type="signal peptide" evidence="1">
    <location>
        <begin position="1"/>
        <end position="20"/>
    </location>
</feature>